<feature type="transmembrane region" description="Helical" evidence="1">
    <location>
        <begin position="25"/>
        <end position="45"/>
    </location>
</feature>
<keyword evidence="4" id="KW-1185">Reference proteome</keyword>
<evidence type="ECO:0000259" key="2">
    <source>
        <dbReference type="Pfam" id="PF00892"/>
    </source>
</evidence>
<feature type="domain" description="EamA" evidence="2">
    <location>
        <begin position="2"/>
        <end position="128"/>
    </location>
</feature>
<keyword evidence="1" id="KW-1133">Transmembrane helix</keyword>
<name>A0ABV9JNY2_9GAMM</name>
<dbReference type="InterPro" id="IPR037185">
    <property type="entry name" value="EmrE-like"/>
</dbReference>
<protein>
    <submittedName>
        <fullName evidence="3">DMT family transporter</fullName>
    </submittedName>
</protein>
<sequence>MIAAVGCFSAMDACMKQLTAHYGPMQITALRALFAWPLIVGWLFATGRVQHLLNARWSLHLLRALLGIVMLAAFIFSIRTLSLADAYAIFFAAPLLITVLSVWFLKEKVHLRQWVAISVGMAAVLWMLKPEGGQLMSLGALAALLSALCYAVSAVTVSVLARTDNSGNMVFWLMSMIGLGAGALAWPDWVPLSMELLPWMLGLGLTGAIGQVCITEAFRLAPASVIAPFEYTALIWGLGFDWLLWQHVPGWSLLVGATFIMGSGLYLLAQQRH</sequence>
<dbReference type="InterPro" id="IPR000620">
    <property type="entry name" value="EamA_dom"/>
</dbReference>
<comment type="caution">
    <text evidence="3">The sequence shown here is derived from an EMBL/GenBank/DDBJ whole genome shotgun (WGS) entry which is preliminary data.</text>
</comment>
<feature type="transmembrane region" description="Helical" evidence="1">
    <location>
        <begin position="199"/>
        <end position="218"/>
    </location>
</feature>
<keyword evidence="1" id="KW-0812">Transmembrane</keyword>
<evidence type="ECO:0000313" key="3">
    <source>
        <dbReference type="EMBL" id="MFC4655874.1"/>
    </source>
</evidence>
<feature type="domain" description="EamA" evidence="2">
    <location>
        <begin position="138"/>
        <end position="263"/>
    </location>
</feature>
<evidence type="ECO:0000256" key="1">
    <source>
        <dbReference type="SAM" id="Phobius"/>
    </source>
</evidence>
<keyword evidence="1" id="KW-0472">Membrane</keyword>
<feature type="transmembrane region" description="Helical" evidence="1">
    <location>
        <begin position="251"/>
        <end position="269"/>
    </location>
</feature>
<feature type="transmembrane region" description="Helical" evidence="1">
    <location>
        <begin position="84"/>
        <end position="104"/>
    </location>
</feature>
<gene>
    <name evidence="3" type="ORF">ACFO3I_12735</name>
</gene>
<dbReference type="RefSeq" id="WP_377334640.1">
    <property type="nucleotide sequence ID" value="NZ_JBHSGB010000010.1"/>
</dbReference>
<dbReference type="Proteomes" id="UP001595962">
    <property type="component" value="Unassembled WGS sequence"/>
</dbReference>
<evidence type="ECO:0000313" key="4">
    <source>
        <dbReference type="Proteomes" id="UP001595962"/>
    </source>
</evidence>
<dbReference type="PANTHER" id="PTHR22911:SF103">
    <property type="entry name" value="BLR2811 PROTEIN"/>
    <property type="match status" value="1"/>
</dbReference>
<feature type="transmembrane region" description="Helical" evidence="1">
    <location>
        <begin position="111"/>
        <end position="128"/>
    </location>
</feature>
<dbReference type="Gene3D" id="1.10.3730.20">
    <property type="match status" value="1"/>
</dbReference>
<feature type="transmembrane region" description="Helical" evidence="1">
    <location>
        <begin position="134"/>
        <end position="157"/>
    </location>
</feature>
<dbReference type="SUPFAM" id="SSF103481">
    <property type="entry name" value="Multidrug resistance efflux transporter EmrE"/>
    <property type="match status" value="2"/>
</dbReference>
<accession>A0ABV9JNY2</accession>
<feature type="transmembrane region" description="Helical" evidence="1">
    <location>
        <begin position="57"/>
        <end position="78"/>
    </location>
</feature>
<dbReference type="PANTHER" id="PTHR22911">
    <property type="entry name" value="ACYL-MALONYL CONDENSING ENZYME-RELATED"/>
    <property type="match status" value="1"/>
</dbReference>
<feature type="transmembrane region" description="Helical" evidence="1">
    <location>
        <begin position="225"/>
        <end position="245"/>
    </location>
</feature>
<organism evidence="3 4">
    <name type="scientific">Rheinheimera marina</name>
    <dbReference type="NCBI Taxonomy" id="1774958"/>
    <lineage>
        <taxon>Bacteria</taxon>
        <taxon>Pseudomonadati</taxon>
        <taxon>Pseudomonadota</taxon>
        <taxon>Gammaproteobacteria</taxon>
        <taxon>Chromatiales</taxon>
        <taxon>Chromatiaceae</taxon>
        <taxon>Rheinheimera</taxon>
    </lineage>
</organism>
<feature type="transmembrane region" description="Helical" evidence="1">
    <location>
        <begin position="169"/>
        <end position="187"/>
    </location>
</feature>
<reference evidence="4" key="1">
    <citation type="journal article" date="2019" name="Int. J. Syst. Evol. Microbiol.">
        <title>The Global Catalogue of Microorganisms (GCM) 10K type strain sequencing project: providing services to taxonomists for standard genome sequencing and annotation.</title>
        <authorList>
            <consortium name="The Broad Institute Genomics Platform"/>
            <consortium name="The Broad Institute Genome Sequencing Center for Infectious Disease"/>
            <person name="Wu L."/>
            <person name="Ma J."/>
        </authorList>
    </citation>
    <scope>NUCLEOTIDE SEQUENCE [LARGE SCALE GENOMIC DNA]</scope>
    <source>
        <strain evidence="4">DT28</strain>
    </source>
</reference>
<dbReference type="Pfam" id="PF00892">
    <property type="entry name" value="EamA"/>
    <property type="match status" value="2"/>
</dbReference>
<dbReference type="EMBL" id="JBHSGB010000010">
    <property type="protein sequence ID" value="MFC4655874.1"/>
    <property type="molecule type" value="Genomic_DNA"/>
</dbReference>
<proteinExistence type="predicted"/>